<dbReference type="InterPro" id="IPR009288">
    <property type="entry name" value="AIG2-like_dom"/>
</dbReference>
<protein>
    <submittedName>
        <fullName evidence="2">Gamma-glutamylcyclotransferase (GGCT)/AIG2-like uncharacterized protein YtfP</fullName>
    </submittedName>
</protein>
<dbReference type="OrthoDB" id="8538589at2"/>
<proteinExistence type="predicted"/>
<feature type="domain" description="Gamma-glutamylcyclotransferase AIG2-like" evidence="1">
    <location>
        <begin position="8"/>
        <end position="132"/>
    </location>
</feature>
<dbReference type="InterPro" id="IPR036568">
    <property type="entry name" value="GGCT-like_sf"/>
</dbReference>
<evidence type="ECO:0000313" key="2">
    <source>
        <dbReference type="EMBL" id="TCP63954.1"/>
    </source>
</evidence>
<dbReference type="EMBL" id="SLXT01000013">
    <property type="protein sequence ID" value="TCP63954.1"/>
    <property type="molecule type" value="Genomic_DNA"/>
</dbReference>
<dbReference type="GO" id="GO:0016740">
    <property type="term" value="F:transferase activity"/>
    <property type="evidence" value="ECO:0007669"/>
    <property type="project" value="UniProtKB-KW"/>
</dbReference>
<keyword evidence="3" id="KW-1185">Reference proteome</keyword>
<sequence length="144" mass="16260">METKINKVFLYGTLRSGMINHSVIAPFIETITKGEIKGQLFHLSYGYPALRQGNGKVKGELVQIKDVANALIRLDDLEGYVEPPSKRNLYNRELVTVWTEDDEMPHAAYAYFWANSSELDNLGTLIPDGDWPAYLNHQGLTCTK</sequence>
<comment type="caution">
    <text evidence="2">The sequence shown here is derived from an EMBL/GenBank/DDBJ whole genome shotgun (WGS) entry which is preliminary data.</text>
</comment>
<dbReference type="InterPro" id="IPR013024">
    <property type="entry name" value="GGCT-like"/>
</dbReference>
<dbReference type="CDD" id="cd06661">
    <property type="entry name" value="GGCT_like"/>
    <property type="match status" value="1"/>
</dbReference>
<organism evidence="2 3">
    <name type="scientific">Heliophilum fasciatum</name>
    <dbReference type="NCBI Taxonomy" id="35700"/>
    <lineage>
        <taxon>Bacteria</taxon>
        <taxon>Bacillati</taxon>
        <taxon>Bacillota</taxon>
        <taxon>Clostridia</taxon>
        <taxon>Eubacteriales</taxon>
        <taxon>Heliobacteriaceae</taxon>
        <taxon>Heliophilum</taxon>
    </lineage>
</organism>
<evidence type="ECO:0000259" key="1">
    <source>
        <dbReference type="Pfam" id="PF06094"/>
    </source>
</evidence>
<dbReference type="Gene3D" id="3.10.490.10">
    <property type="entry name" value="Gamma-glutamyl cyclotransferase-like"/>
    <property type="match status" value="1"/>
</dbReference>
<accession>A0A4R2RLW3</accession>
<dbReference type="Pfam" id="PF06094">
    <property type="entry name" value="GGACT"/>
    <property type="match status" value="1"/>
</dbReference>
<evidence type="ECO:0000313" key="3">
    <source>
        <dbReference type="Proteomes" id="UP000294813"/>
    </source>
</evidence>
<gene>
    <name evidence="2" type="ORF">EDD73_1134</name>
</gene>
<keyword evidence="2" id="KW-0808">Transferase</keyword>
<dbReference type="SUPFAM" id="SSF110857">
    <property type="entry name" value="Gamma-glutamyl cyclotransferase-like"/>
    <property type="match status" value="1"/>
</dbReference>
<dbReference type="RefSeq" id="WP_131919310.1">
    <property type="nucleotide sequence ID" value="NZ_JAOQNU010000012.1"/>
</dbReference>
<reference evidence="2 3" key="1">
    <citation type="submission" date="2019-03" db="EMBL/GenBank/DDBJ databases">
        <title>Genomic Encyclopedia of Type Strains, Phase IV (KMG-IV): sequencing the most valuable type-strain genomes for metagenomic binning, comparative biology and taxonomic classification.</title>
        <authorList>
            <person name="Goeker M."/>
        </authorList>
    </citation>
    <scope>NUCLEOTIDE SEQUENCE [LARGE SCALE GENOMIC DNA]</scope>
    <source>
        <strain evidence="2 3">DSM 11170</strain>
    </source>
</reference>
<dbReference type="Proteomes" id="UP000294813">
    <property type="component" value="Unassembled WGS sequence"/>
</dbReference>
<dbReference type="AlphaFoldDB" id="A0A4R2RLW3"/>
<name>A0A4R2RLW3_9FIRM</name>